<keyword evidence="1" id="KW-0812">Transmembrane</keyword>
<gene>
    <name evidence="2" type="ORF">CFOLD11_26910</name>
</gene>
<organism evidence="2 3">
    <name type="scientific">Clostridium folliculivorans</name>
    <dbReference type="NCBI Taxonomy" id="2886038"/>
    <lineage>
        <taxon>Bacteria</taxon>
        <taxon>Bacillati</taxon>
        <taxon>Bacillota</taxon>
        <taxon>Clostridia</taxon>
        <taxon>Eubacteriales</taxon>
        <taxon>Clostridiaceae</taxon>
        <taxon>Clostridium</taxon>
    </lineage>
</organism>
<keyword evidence="1" id="KW-0472">Membrane</keyword>
<evidence type="ECO:0000313" key="2">
    <source>
        <dbReference type="EMBL" id="GKU25865.1"/>
    </source>
</evidence>
<feature type="transmembrane region" description="Helical" evidence="1">
    <location>
        <begin position="12"/>
        <end position="31"/>
    </location>
</feature>
<dbReference type="GO" id="GO:0005886">
    <property type="term" value="C:plasma membrane"/>
    <property type="evidence" value="ECO:0007669"/>
    <property type="project" value="TreeGrafter"/>
</dbReference>
<sequence length="158" mass="17093">MFYALMVTIIPEVIFLMGIIFSIIAGIAMSLQGVFNTRVESRIGTWETNAIVQGSAFVITIILALTIGKGSFKNIKDVSKIYLLGGVLGVIIIFTVIEGIKNLGATYSIATILIAQLTAAALIDAFGLFECKKISFGLNEILGVMIMIAGIIIFKWKR</sequence>
<proteinExistence type="predicted"/>
<evidence type="ECO:0000313" key="3">
    <source>
        <dbReference type="Proteomes" id="UP001057868"/>
    </source>
</evidence>
<protein>
    <submittedName>
        <fullName evidence="2">Membrane protein</fullName>
    </submittedName>
</protein>
<dbReference type="EMBL" id="BQXY01000004">
    <property type="protein sequence ID" value="GKU25865.1"/>
    <property type="molecule type" value="Genomic_DNA"/>
</dbReference>
<accession>A0A9W5Y3I3</accession>
<dbReference type="InterPro" id="IPR006750">
    <property type="entry name" value="YdcZ"/>
</dbReference>
<keyword evidence="3" id="KW-1185">Reference proteome</keyword>
<dbReference type="AlphaFoldDB" id="A0A9W5Y3I3"/>
<dbReference type="Proteomes" id="UP001057868">
    <property type="component" value="Unassembled WGS sequence"/>
</dbReference>
<feature type="transmembrane region" description="Helical" evidence="1">
    <location>
        <begin position="136"/>
        <end position="156"/>
    </location>
</feature>
<comment type="caution">
    <text evidence="2">The sequence shown here is derived from an EMBL/GenBank/DDBJ whole genome shotgun (WGS) entry which is preliminary data.</text>
</comment>
<feature type="transmembrane region" description="Helical" evidence="1">
    <location>
        <begin position="81"/>
        <end position="100"/>
    </location>
</feature>
<feature type="transmembrane region" description="Helical" evidence="1">
    <location>
        <begin position="51"/>
        <end position="69"/>
    </location>
</feature>
<dbReference type="PANTHER" id="PTHR34821:SF3">
    <property type="entry name" value="MEMBRANE PROTEIN"/>
    <property type="match status" value="1"/>
</dbReference>
<keyword evidence="1" id="KW-1133">Transmembrane helix</keyword>
<dbReference type="Pfam" id="PF04657">
    <property type="entry name" value="DMT_YdcZ"/>
    <property type="match status" value="1"/>
</dbReference>
<evidence type="ECO:0000256" key="1">
    <source>
        <dbReference type="SAM" id="Phobius"/>
    </source>
</evidence>
<feature type="transmembrane region" description="Helical" evidence="1">
    <location>
        <begin position="106"/>
        <end position="129"/>
    </location>
</feature>
<reference evidence="2" key="1">
    <citation type="journal article" date="2023" name="Int. J. Syst. Evol. Microbiol.">
        <title>&lt;i&gt;Clostridium folliculivorans&lt;/i&gt; sp. nov., isolated from soil samples of an organic paddy in Japan.</title>
        <authorList>
            <person name="Tazawa J."/>
            <person name="Kobayashi H."/>
            <person name="Tanizawa Y."/>
            <person name="Uchino A."/>
            <person name="Tanaka F."/>
            <person name="Urashima Y."/>
            <person name="Miura S."/>
            <person name="Sakamoto M."/>
            <person name="Ohkuma M."/>
            <person name="Tohno M."/>
        </authorList>
    </citation>
    <scope>NUCLEOTIDE SEQUENCE</scope>
    <source>
        <strain evidence="2">D1-1</strain>
    </source>
</reference>
<dbReference type="PANTHER" id="PTHR34821">
    <property type="entry name" value="INNER MEMBRANE PROTEIN YDCZ"/>
    <property type="match status" value="1"/>
</dbReference>
<name>A0A9W5Y3I3_9CLOT</name>